<comment type="caution">
    <text evidence="1">The sequence shown here is derived from an EMBL/GenBank/DDBJ whole genome shotgun (WGS) entry which is preliminary data.</text>
</comment>
<sequence>MVFVLEDRVSPTYLRMIRKIKRRCEEFYTELCSTRRPQDQPFIDGHYMETGPVPPILPSEVRNAINRLKRDKAPEEDNIADGIVQDGGEPIVNILTKLFNGIRSPQLLEERIDYEKAFDSIEFIPLFKVLENQGVDQDYNTILRDLCNGATSVLKLHRDSDEIALERELDRLAKSPEEVNSMIIDIPKTSKPVGLNMHLDKTKVMFNDHVNKSTITVAGKTIEEADSYVYLGKTLTRDGDLLPEIRRRIAVGWAAFGKVDNIMNEFSPDDDDDDDDDDEDQMTANDAVILVHKLEDLTPLTQSVYTVRFNSTS</sequence>
<proteinExistence type="predicted"/>
<name>A0A2B4RCY3_STYPI</name>
<dbReference type="PANTHER" id="PTHR47027:SF20">
    <property type="entry name" value="REVERSE TRANSCRIPTASE-LIKE PROTEIN WITH RNA-DIRECTED DNA POLYMERASE DOMAIN"/>
    <property type="match status" value="1"/>
</dbReference>
<dbReference type="EMBL" id="LSMT01000838">
    <property type="protein sequence ID" value="PFX14112.1"/>
    <property type="molecule type" value="Genomic_DNA"/>
</dbReference>
<evidence type="ECO:0000313" key="1">
    <source>
        <dbReference type="EMBL" id="PFX14112.1"/>
    </source>
</evidence>
<reference evidence="2" key="1">
    <citation type="journal article" date="2017" name="bioRxiv">
        <title>Comparative analysis of the genomes of Stylophora pistillata and Acropora digitifera provides evidence for extensive differences between species of corals.</title>
        <authorList>
            <person name="Voolstra C.R."/>
            <person name="Li Y."/>
            <person name="Liew Y.J."/>
            <person name="Baumgarten S."/>
            <person name="Zoccola D."/>
            <person name="Flot J.-F."/>
            <person name="Tambutte S."/>
            <person name="Allemand D."/>
            <person name="Aranda M."/>
        </authorList>
    </citation>
    <scope>NUCLEOTIDE SEQUENCE [LARGE SCALE GENOMIC DNA]</scope>
</reference>
<evidence type="ECO:0000313" key="2">
    <source>
        <dbReference type="Proteomes" id="UP000225706"/>
    </source>
</evidence>
<organism evidence="1 2">
    <name type="scientific">Stylophora pistillata</name>
    <name type="common">Smooth cauliflower coral</name>
    <dbReference type="NCBI Taxonomy" id="50429"/>
    <lineage>
        <taxon>Eukaryota</taxon>
        <taxon>Metazoa</taxon>
        <taxon>Cnidaria</taxon>
        <taxon>Anthozoa</taxon>
        <taxon>Hexacorallia</taxon>
        <taxon>Scleractinia</taxon>
        <taxon>Astrocoeniina</taxon>
        <taxon>Pocilloporidae</taxon>
        <taxon>Stylophora</taxon>
    </lineage>
</organism>
<accession>A0A2B4RCY3</accession>
<keyword evidence="2" id="KW-1185">Reference proteome</keyword>
<dbReference type="Proteomes" id="UP000225706">
    <property type="component" value="Unassembled WGS sequence"/>
</dbReference>
<dbReference type="AlphaFoldDB" id="A0A2B4RCY3"/>
<gene>
    <name evidence="1" type="ORF">AWC38_SpisGene21759</name>
</gene>
<protein>
    <recommendedName>
        <fullName evidence="3">Reverse transcriptase domain-containing protein</fullName>
    </recommendedName>
</protein>
<evidence type="ECO:0008006" key="3">
    <source>
        <dbReference type="Google" id="ProtNLM"/>
    </source>
</evidence>
<dbReference type="PANTHER" id="PTHR47027">
    <property type="entry name" value="REVERSE TRANSCRIPTASE DOMAIN-CONTAINING PROTEIN"/>
    <property type="match status" value="1"/>
</dbReference>